<dbReference type="CTD" id="20323424"/>
<accession>A0A074ZB10</accession>
<proteinExistence type="predicted"/>
<protein>
    <submittedName>
        <fullName evidence="1">Uncharacterized protein</fullName>
    </submittedName>
</protein>
<keyword evidence="2" id="KW-1185">Reference proteome</keyword>
<gene>
    <name evidence="1" type="ORF">T265_09245</name>
</gene>
<dbReference type="Proteomes" id="UP000054324">
    <property type="component" value="Unassembled WGS sequence"/>
</dbReference>
<dbReference type="EMBL" id="KL596883">
    <property type="protein sequence ID" value="KER22727.1"/>
    <property type="molecule type" value="Genomic_DNA"/>
</dbReference>
<evidence type="ECO:0000313" key="2">
    <source>
        <dbReference type="Proteomes" id="UP000054324"/>
    </source>
</evidence>
<dbReference type="RefSeq" id="XP_009173534.1">
    <property type="nucleotide sequence ID" value="XM_009175270.1"/>
</dbReference>
<name>A0A074ZB10_OPIVI</name>
<evidence type="ECO:0000313" key="1">
    <source>
        <dbReference type="EMBL" id="KER22727.1"/>
    </source>
</evidence>
<organism evidence="1 2">
    <name type="scientific">Opisthorchis viverrini</name>
    <name type="common">Southeast Asian liver fluke</name>
    <dbReference type="NCBI Taxonomy" id="6198"/>
    <lineage>
        <taxon>Eukaryota</taxon>
        <taxon>Metazoa</taxon>
        <taxon>Spiralia</taxon>
        <taxon>Lophotrochozoa</taxon>
        <taxon>Platyhelminthes</taxon>
        <taxon>Trematoda</taxon>
        <taxon>Digenea</taxon>
        <taxon>Opisthorchiida</taxon>
        <taxon>Opisthorchiata</taxon>
        <taxon>Opisthorchiidae</taxon>
        <taxon>Opisthorchis</taxon>
    </lineage>
</organism>
<dbReference type="KEGG" id="ovi:T265_09245"/>
<dbReference type="GeneID" id="20323424"/>
<sequence>MEVSAQVVRLTISEVTHPSMPADNLRTDGIKRHSSIYKQEGHPDPNISVNAIMTCDYNTTSSLPDSPSKVYYRQHGAQRSFIPT</sequence>
<dbReference type="AlphaFoldDB" id="A0A074ZB10"/>
<reference evidence="1 2" key="1">
    <citation type="submission" date="2013-11" db="EMBL/GenBank/DDBJ databases">
        <title>Opisthorchis viverrini - life in the bile duct.</title>
        <authorList>
            <person name="Young N.D."/>
            <person name="Nagarajan N."/>
            <person name="Lin S.J."/>
            <person name="Korhonen P.K."/>
            <person name="Jex A.R."/>
            <person name="Hall R.S."/>
            <person name="Safavi-Hemami H."/>
            <person name="Kaewkong W."/>
            <person name="Bertrand D."/>
            <person name="Gao S."/>
            <person name="Seet Q."/>
            <person name="Wongkham S."/>
            <person name="Teh B.T."/>
            <person name="Wongkham C."/>
            <person name="Intapan P.M."/>
            <person name="Maleewong W."/>
            <person name="Yang X."/>
            <person name="Hu M."/>
            <person name="Wang Z."/>
            <person name="Hofmann A."/>
            <person name="Sternberg P.W."/>
            <person name="Tan P."/>
            <person name="Wang J."/>
            <person name="Gasser R.B."/>
        </authorList>
    </citation>
    <scope>NUCLEOTIDE SEQUENCE [LARGE SCALE GENOMIC DNA]</scope>
</reference>